<reference evidence="2" key="1">
    <citation type="journal article" date="2014" name="Science">
        <title>Ancient hybridizations among the ancestral genomes of bread wheat.</title>
        <authorList>
            <consortium name="International Wheat Genome Sequencing Consortium,"/>
            <person name="Marcussen T."/>
            <person name="Sandve S.R."/>
            <person name="Heier L."/>
            <person name="Spannagl M."/>
            <person name="Pfeifer M."/>
            <person name="Jakobsen K.S."/>
            <person name="Wulff B.B."/>
            <person name="Steuernagel B."/>
            <person name="Mayer K.F."/>
            <person name="Olsen O.A."/>
        </authorList>
    </citation>
    <scope>NUCLEOTIDE SEQUENCE [LARGE SCALE GENOMIC DNA]</scope>
    <source>
        <strain evidence="2">cv. AL8/78</strain>
    </source>
</reference>
<reference evidence="2" key="2">
    <citation type="journal article" date="2017" name="Nat. Plants">
        <title>The Aegilops tauschii genome reveals multiple impacts of transposons.</title>
        <authorList>
            <person name="Zhao G."/>
            <person name="Zou C."/>
            <person name="Li K."/>
            <person name="Wang K."/>
            <person name="Li T."/>
            <person name="Gao L."/>
            <person name="Zhang X."/>
            <person name="Wang H."/>
            <person name="Yang Z."/>
            <person name="Liu X."/>
            <person name="Jiang W."/>
            <person name="Mao L."/>
            <person name="Kong X."/>
            <person name="Jiao Y."/>
            <person name="Jia J."/>
        </authorList>
    </citation>
    <scope>NUCLEOTIDE SEQUENCE [LARGE SCALE GENOMIC DNA]</scope>
    <source>
        <strain evidence="2">cv. AL8/78</strain>
    </source>
</reference>
<reference evidence="1" key="5">
    <citation type="journal article" date="2021" name="G3 (Bethesda)">
        <title>Aegilops tauschii genome assembly Aet v5.0 features greater sequence contiguity and improved annotation.</title>
        <authorList>
            <person name="Wang L."/>
            <person name="Zhu T."/>
            <person name="Rodriguez J.C."/>
            <person name="Deal K.R."/>
            <person name="Dubcovsky J."/>
            <person name="McGuire P.E."/>
            <person name="Lux T."/>
            <person name="Spannagl M."/>
            <person name="Mayer K.F.X."/>
            <person name="Baldrich P."/>
            <person name="Meyers B.C."/>
            <person name="Huo N."/>
            <person name="Gu Y.Q."/>
            <person name="Zhou H."/>
            <person name="Devos K.M."/>
            <person name="Bennetzen J.L."/>
            <person name="Unver T."/>
            <person name="Budak H."/>
            <person name="Gulick P.J."/>
            <person name="Galiba G."/>
            <person name="Kalapos B."/>
            <person name="Nelson D.R."/>
            <person name="Li P."/>
            <person name="You F.M."/>
            <person name="Luo M.C."/>
            <person name="Dvorak J."/>
        </authorList>
    </citation>
    <scope>NUCLEOTIDE SEQUENCE [LARGE SCALE GENOMIC DNA]</scope>
    <source>
        <strain evidence="1">cv. AL8/78</strain>
    </source>
</reference>
<reference evidence="1" key="3">
    <citation type="journal article" date="2017" name="Nature">
        <title>Genome sequence of the progenitor of the wheat D genome Aegilops tauschii.</title>
        <authorList>
            <person name="Luo M.C."/>
            <person name="Gu Y.Q."/>
            <person name="Puiu D."/>
            <person name="Wang H."/>
            <person name="Twardziok S.O."/>
            <person name="Deal K.R."/>
            <person name="Huo N."/>
            <person name="Zhu T."/>
            <person name="Wang L."/>
            <person name="Wang Y."/>
            <person name="McGuire P.E."/>
            <person name="Liu S."/>
            <person name="Long H."/>
            <person name="Ramasamy R.K."/>
            <person name="Rodriguez J.C."/>
            <person name="Van S.L."/>
            <person name="Yuan L."/>
            <person name="Wang Z."/>
            <person name="Xia Z."/>
            <person name="Xiao L."/>
            <person name="Anderson O.D."/>
            <person name="Ouyang S."/>
            <person name="Liang Y."/>
            <person name="Zimin A.V."/>
            <person name="Pertea G."/>
            <person name="Qi P."/>
            <person name="Bennetzen J.L."/>
            <person name="Dai X."/>
            <person name="Dawson M.W."/>
            <person name="Muller H.G."/>
            <person name="Kugler K."/>
            <person name="Rivarola-Duarte L."/>
            <person name="Spannagl M."/>
            <person name="Mayer K.F.X."/>
            <person name="Lu F.H."/>
            <person name="Bevan M.W."/>
            <person name="Leroy P."/>
            <person name="Li P."/>
            <person name="You F.M."/>
            <person name="Sun Q."/>
            <person name="Liu Z."/>
            <person name="Lyons E."/>
            <person name="Wicker T."/>
            <person name="Salzberg S.L."/>
            <person name="Devos K.M."/>
            <person name="Dvorak J."/>
        </authorList>
    </citation>
    <scope>NUCLEOTIDE SEQUENCE [LARGE SCALE GENOMIC DNA]</scope>
    <source>
        <strain evidence="1">cv. AL8/78</strain>
    </source>
</reference>
<sequence>FSKLICVSYCLSFHTCIGYGGQVLTIPIIPDLKFFLAVCLPQYAGN</sequence>
<keyword evidence="2" id="KW-1185">Reference proteome</keyword>
<evidence type="ECO:0000313" key="1">
    <source>
        <dbReference type="EnsemblPlants" id="AET3Gv20647200.1"/>
    </source>
</evidence>
<name>A0A453FDG8_AEGTS</name>
<dbReference type="AlphaFoldDB" id="A0A453FDG8"/>
<protein>
    <submittedName>
        <fullName evidence="1">Uncharacterized protein</fullName>
    </submittedName>
</protein>
<evidence type="ECO:0000313" key="2">
    <source>
        <dbReference type="Proteomes" id="UP000015105"/>
    </source>
</evidence>
<accession>A0A453FDG8</accession>
<dbReference type="Proteomes" id="UP000015105">
    <property type="component" value="Chromosome 3D"/>
</dbReference>
<dbReference type="EnsemblPlants" id="AET3Gv20647200.1">
    <property type="protein sequence ID" value="AET3Gv20647200.1"/>
    <property type="gene ID" value="AET3Gv20647200"/>
</dbReference>
<dbReference type="Gramene" id="AET3Gv20647200.1">
    <property type="protein sequence ID" value="AET3Gv20647200.1"/>
    <property type="gene ID" value="AET3Gv20647200"/>
</dbReference>
<reference evidence="1" key="4">
    <citation type="submission" date="2019-03" db="UniProtKB">
        <authorList>
            <consortium name="EnsemblPlants"/>
        </authorList>
    </citation>
    <scope>IDENTIFICATION</scope>
</reference>
<proteinExistence type="predicted"/>
<organism evidence="1 2">
    <name type="scientific">Aegilops tauschii subsp. strangulata</name>
    <name type="common">Goatgrass</name>
    <dbReference type="NCBI Taxonomy" id="200361"/>
    <lineage>
        <taxon>Eukaryota</taxon>
        <taxon>Viridiplantae</taxon>
        <taxon>Streptophyta</taxon>
        <taxon>Embryophyta</taxon>
        <taxon>Tracheophyta</taxon>
        <taxon>Spermatophyta</taxon>
        <taxon>Magnoliopsida</taxon>
        <taxon>Liliopsida</taxon>
        <taxon>Poales</taxon>
        <taxon>Poaceae</taxon>
        <taxon>BOP clade</taxon>
        <taxon>Pooideae</taxon>
        <taxon>Triticodae</taxon>
        <taxon>Triticeae</taxon>
        <taxon>Triticinae</taxon>
        <taxon>Aegilops</taxon>
    </lineage>
</organism>